<feature type="transmembrane region" description="Helical" evidence="2">
    <location>
        <begin position="80"/>
        <end position="103"/>
    </location>
</feature>
<feature type="transmembrane region" description="Helical" evidence="2">
    <location>
        <begin position="48"/>
        <end position="68"/>
    </location>
</feature>
<feature type="transmembrane region" description="Helical" evidence="2">
    <location>
        <begin position="24"/>
        <end position="42"/>
    </location>
</feature>
<evidence type="ECO:0000256" key="2">
    <source>
        <dbReference type="SAM" id="Phobius"/>
    </source>
</evidence>
<name>A0ABX3T2C0_9MYCO</name>
<feature type="compositionally biased region" description="Low complexity" evidence="1">
    <location>
        <begin position="136"/>
        <end position="153"/>
    </location>
</feature>
<evidence type="ECO:0000313" key="4">
    <source>
        <dbReference type="Proteomes" id="UP000192374"/>
    </source>
</evidence>
<proteinExistence type="predicted"/>
<feature type="compositionally biased region" description="Gly residues" evidence="1">
    <location>
        <begin position="126"/>
        <end position="135"/>
    </location>
</feature>
<accession>A0ABX3T2C0</accession>
<dbReference type="EMBL" id="MVIC01000030">
    <property type="protein sequence ID" value="ORB12746.1"/>
    <property type="molecule type" value="Genomic_DNA"/>
</dbReference>
<organism evidence="3 4">
    <name type="scientific">Mycobacterium noviomagense</name>
    <dbReference type="NCBI Taxonomy" id="459858"/>
    <lineage>
        <taxon>Bacteria</taxon>
        <taxon>Bacillati</taxon>
        <taxon>Actinomycetota</taxon>
        <taxon>Actinomycetes</taxon>
        <taxon>Mycobacteriales</taxon>
        <taxon>Mycobacteriaceae</taxon>
        <taxon>Mycobacterium</taxon>
    </lineage>
</organism>
<keyword evidence="2" id="KW-0472">Membrane</keyword>
<keyword evidence="2" id="KW-0812">Transmembrane</keyword>
<feature type="non-terminal residue" evidence="3">
    <location>
        <position position="1"/>
    </location>
</feature>
<protein>
    <submittedName>
        <fullName evidence="3">Uncharacterized protein</fullName>
    </submittedName>
</protein>
<sequence>PPPPPTEAQPAGGRRVTSGAIKTAAVLAGVALVLVIAAFVAGRVKFGSFLPGILIVVAIAAIGAFFTLRSHQPAARKAMVVSAMVLVIAVAIPASSKVAFPVYSHFFGQKSGQASQAGTASPGEGAATGGSGSRGGAPSSSGPAAAAPKSGGAKSGVLVATGSTTERTYGFIDPGSGNYSKIASFNLANTAGGVGGLQTGDVSLSPDLTKLAATEMIDGQRSAGWIDTSGNFTRVTPKFETGAFGGNAPSYQSVGFDGAGNYYYTKITGGDVEGYKLAAGSTSNAQKVASGTGNEVFSTGVLNYDGSMLLQCGIRVNWLGPNYAVEASTTQINKVAIKGTDDKGCPQIDTTASKTPLLPQGNVADVKDAIGNHDGTKVVFKYLGPSAHEIDNPSLYTVNADGSSQPTKINLPNLAGSQLSQMTFIKWI</sequence>
<evidence type="ECO:0000256" key="1">
    <source>
        <dbReference type="SAM" id="MobiDB-lite"/>
    </source>
</evidence>
<comment type="caution">
    <text evidence="3">The sequence shown here is derived from an EMBL/GenBank/DDBJ whole genome shotgun (WGS) entry which is preliminary data.</text>
</comment>
<gene>
    <name evidence="3" type="ORF">BST37_15220</name>
</gene>
<reference evidence="3 4" key="1">
    <citation type="submission" date="2017-02" db="EMBL/GenBank/DDBJ databases">
        <title>The new phylogeny of genus Mycobacterium.</title>
        <authorList>
            <person name="Tortoli E."/>
            <person name="Trovato A."/>
            <person name="Cirillo D.M."/>
        </authorList>
    </citation>
    <scope>NUCLEOTIDE SEQUENCE [LARGE SCALE GENOMIC DNA]</scope>
    <source>
        <strain evidence="3 4">DSM 45145</strain>
    </source>
</reference>
<keyword evidence="2" id="KW-1133">Transmembrane helix</keyword>
<keyword evidence="4" id="KW-1185">Reference proteome</keyword>
<evidence type="ECO:0000313" key="3">
    <source>
        <dbReference type="EMBL" id="ORB12746.1"/>
    </source>
</evidence>
<dbReference type="Proteomes" id="UP000192374">
    <property type="component" value="Unassembled WGS sequence"/>
</dbReference>
<feature type="region of interest" description="Disordered" evidence="1">
    <location>
        <begin position="114"/>
        <end position="153"/>
    </location>
</feature>